<dbReference type="Gene3D" id="3.40.50.1820">
    <property type="entry name" value="alpha/beta hydrolase"/>
    <property type="match status" value="1"/>
</dbReference>
<keyword evidence="2" id="KW-0378">Hydrolase</keyword>
<dbReference type="InterPro" id="IPR052897">
    <property type="entry name" value="Sec-Metab_Biosynth_Hydrolase"/>
</dbReference>
<dbReference type="PANTHER" id="PTHR37017:SF11">
    <property type="entry name" value="ESTERASE_LIPASE_THIOESTERASE DOMAIN-CONTAINING PROTEIN"/>
    <property type="match status" value="1"/>
</dbReference>
<dbReference type="RefSeq" id="WP_133198086.1">
    <property type="nucleotide sequence ID" value="NZ_JBHUCW010000003.1"/>
</dbReference>
<keyword evidence="3" id="KW-1185">Reference proteome</keyword>
<comment type="caution">
    <text evidence="2">The sequence shown here is derived from an EMBL/GenBank/DDBJ whole genome shotgun (WGS) entry which is preliminary data.</text>
</comment>
<accession>A0A4R5M309</accession>
<dbReference type="InterPro" id="IPR000073">
    <property type="entry name" value="AB_hydrolase_1"/>
</dbReference>
<gene>
    <name evidence="2" type="ORF">EYW47_27955</name>
</gene>
<dbReference type="Proteomes" id="UP000295722">
    <property type="component" value="Unassembled WGS sequence"/>
</dbReference>
<sequence length="237" mass="26221">MSTFLLVHGAWHGAWCYTRVAKLLRNVGHDVYTPTLTGLGERYHLKDQLINLDTHIRDVVNVILFEDLTDIVLCGHSYGGMVITGVAGKVGRRIKSLVYLDAFVPENGQSVLDMVGSETATQFTTLAGQTDGHCVPPISAAVFGVNAADAPWVDSMCVPQPFGTLIQKYHYTGEEKLVPNRTYVQATGYDLHAFDDTVGKLKQRADWKMRSLSCGHDVMLDMPDSLRAILLEELVRE</sequence>
<proteinExistence type="predicted"/>
<feature type="domain" description="AB hydrolase-1" evidence="1">
    <location>
        <begin position="4"/>
        <end position="226"/>
    </location>
</feature>
<dbReference type="InterPro" id="IPR029058">
    <property type="entry name" value="AB_hydrolase_fold"/>
</dbReference>
<dbReference type="GO" id="GO:0016787">
    <property type="term" value="F:hydrolase activity"/>
    <property type="evidence" value="ECO:0007669"/>
    <property type="project" value="UniProtKB-KW"/>
</dbReference>
<protein>
    <submittedName>
        <fullName evidence="2">Alpha/beta hydrolase</fullName>
    </submittedName>
</protein>
<evidence type="ECO:0000313" key="3">
    <source>
        <dbReference type="Proteomes" id="UP000295722"/>
    </source>
</evidence>
<organism evidence="2 3">
    <name type="scientific">Paraburkholderia silviterrae</name>
    <dbReference type="NCBI Taxonomy" id="2528715"/>
    <lineage>
        <taxon>Bacteria</taxon>
        <taxon>Pseudomonadati</taxon>
        <taxon>Pseudomonadota</taxon>
        <taxon>Betaproteobacteria</taxon>
        <taxon>Burkholderiales</taxon>
        <taxon>Burkholderiaceae</taxon>
        <taxon>Paraburkholderia</taxon>
    </lineage>
</organism>
<evidence type="ECO:0000259" key="1">
    <source>
        <dbReference type="Pfam" id="PF12697"/>
    </source>
</evidence>
<dbReference type="AlphaFoldDB" id="A0A4R5M309"/>
<dbReference type="EMBL" id="SMRP01000018">
    <property type="protein sequence ID" value="TDG19998.1"/>
    <property type="molecule type" value="Genomic_DNA"/>
</dbReference>
<dbReference type="SUPFAM" id="SSF53474">
    <property type="entry name" value="alpha/beta-Hydrolases"/>
    <property type="match status" value="1"/>
</dbReference>
<name>A0A4R5M309_9BURK</name>
<reference evidence="2 3" key="1">
    <citation type="submission" date="2019-03" db="EMBL/GenBank/DDBJ databases">
        <title>Paraburkholderia sp. 4M-K11, isolated from subtropical forest soil.</title>
        <authorList>
            <person name="Gao Z.-H."/>
            <person name="Qiu L.-H."/>
        </authorList>
    </citation>
    <scope>NUCLEOTIDE SEQUENCE [LARGE SCALE GENOMIC DNA]</scope>
    <source>
        <strain evidence="2 3">4M-K11</strain>
    </source>
</reference>
<evidence type="ECO:0000313" key="2">
    <source>
        <dbReference type="EMBL" id="TDG19998.1"/>
    </source>
</evidence>
<dbReference type="OrthoDB" id="9112061at2"/>
<dbReference type="PANTHER" id="PTHR37017">
    <property type="entry name" value="AB HYDROLASE-1 DOMAIN-CONTAINING PROTEIN-RELATED"/>
    <property type="match status" value="1"/>
</dbReference>
<dbReference type="Pfam" id="PF12697">
    <property type="entry name" value="Abhydrolase_6"/>
    <property type="match status" value="1"/>
</dbReference>